<dbReference type="EMBL" id="JZRZ01000024">
    <property type="protein sequence ID" value="KKD56998.1"/>
    <property type="molecule type" value="Genomic_DNA"/>
</dbReference>
<accession>A0A0F5ZMR9</accession>
<name>A0A0F5ZMR9_STEMA</name>
<proteinExistence type="predicted"/>
<evidence type="ECO:0000313" key="2">
    <source>
        <dbReference type="Proteomes" id="UP000243478"/>
    </source>
</evidence>
<reference evidence="1 2" key="1">
    <citation type="submission" date="2015-03" db="EMBL/GenBank/DDBJ databases">
        <title>Draft genome of Stenotrophomonas maltophila isolated from urine specimen.</title>
        <authorList>
            <person name="Murugan N."/>
            <person name="Malathi J."/>
            <person name="Umashankar V."/>
            <person name="Madhavan H."/>
        </authorList>
    </citation>
    <scope>NUCLEOTIDE SEQUENCE [LARGE SCALE GENOMIC DNA]</scope>
    <source>
        <strain evidence="1 2">JMNMN1</strain>
    </source>
</reference>
<evidence type="ECO:0000313" key="1">
    <source>
        <dbReference type="EMBL" id="KKD56998.1"/>
    </source>
</evidence>
<dbReference type="AlphaFoldDB" id="A0A0F5ZMR9"/>
<organism evidence="1 2">
    <name type="scientific">Stenotrophomonas maltophilia</name>
    <name type="common">Pseudomonas maltophilia</name>
    <name type="synonym">Xanthomonas maltophilia</name>
    <dbReference type="NCBI Taxonomy" id="40324"/>
    <lineage>
        <taxon>Bacteria</taxon>
        <taxon>Pseudomonadati</taxon>
        <taxon>Pseudomonadota</taxon>
        <taxon>Gammaproteobacteria</taxon>
        <taxon>Lysobacterales</taxon>
        <taxon>Lysobacteraceae</taxon>
        <taxon>Stenotrophomonas</taxon>
        <taxon>Stenotrophomonas maltophilia group</taxon>
    </lineage>
</organism>
<gene>
    <name evidence="1" type="ORF">VM57_15335</name>
</gene>
<sequence length="59" mass="6297">MPTCWTEKNCPSFQSIALPVLARIVIVIGLGELARISVLCMSPAKVVLPVTLTMRGATV</sequence>
<dbReference type="Proteomes" id="UP000243478">
    <property type="component" value="Unassembled WGS sequence"/>
</dbReference>
<protein>
    <submittedName>
        <fullName evidence="1">Uncharacterized protein</fullName>
    </submittedName>
</protein>
<comment type="caution">
    <text evidence="1">The sequence shown here is derived from an EMBL/GenBank/DDBJ whole genome shotgun (WGS) entry which is preliminary data.</text>
</comment>